<keyword evidence="2" id="KW-1185">Reference proteome</keyword>
<evidence type="ECO:0000313" key="2">
    <source>
        <dbReference type="Proteomes" id="UP000217736"/>
    </source>
</evidence>
<organism evidence="1 2">
    <name type="scientific">Mycobacterium shigaense</name>
    <dbReference type="NCBI Taxonomy" id="722731"/>
    <lineage>
        <taxon>Bacteria</taxon>
        <taxon>Bacillati</taxon>
        <taxon>Actinomycetota</taxon>
        <taxon>Actinomycetes</taxon>
        <taxon>Mycobacteriales</taxon>
        <taxon>Mycobacteriaceae</taxon>
        <taxon>Mycobacterium</taxon>
        <taxon>Mycobacterium simiae complex</taxon>
    </lineage>
</organism>
<dbReference type="EMBL" id="AP018164">
    <property type="protein sequence ID" value="BAX94461.1"/>
    <property type="molecule type" value="Genomic_DNA"/>
</dbReference>
<reference evidence="2" key="1">
    <citation type="submission" date="2017-06" db="EMBL/GenBank/DDBJ databases">
        <title>Complete Genome Sequence of Mycobacterium shigaense.</title>
        <authorList>
            <person name="Fukano H."/>
            <person name="Yoshida M."/>
            <person name="Kazumi Y."/>
            <person name="Ogura Y."/>
            <person name="Mitarai S."/>
            <person name="Hayashi T."/>
            <person name="Hoshino Y."/>
        </authorList>
    </citation>
    <scope>NUCLEOTIDE SEQUENCE [LARGE SCALE GENOMIC DNA]</scope>
    <source>
        <strain evidence="2">UN-152</strain>
    </source>
</reference>
<gene>
    <name evidence="1" type="ORF">MSG_04340</name>
</gene>
<dbReference type="Proteomes" id="UP000217736">
    <property type="component" value="Chromosome"/>
</dbReference>
<dbReference type="RefSeq" id="WP_142404505.1">
    <property type="nucleotide sequence ID" value="NZ_AP018164.1"/>
</dbReference>
<name>A0A1Z4ENF5_9MYCO</name>
<sequence>MRKSTALLFVGAIILAAAVFWDATGVAERESSVGAELVPLTPKFRACAFTFVSNGATNGKGSG</sequence>
<protein>
    <submittedName>
        <fullName evidence="1">Uncharacterized protein</fullName>
    </submittedName>
</protein>
<dbReference type="AlphaFoldDB" id="A0A1Z4ENF5"/>
<evidence type="ECO:0000313" key="1">
    <source>
        <dbReference type="EMBL" id="BAX94461.1"/>
    </source>
</evidence>
<dbReference type="KEGG" id="mshg:MSG_04340"/>
<proteinExistence type="predicted"/>
<accession>A0A1Z4ENF5</accession>